<evidence type="ECO:0000256" key="1">
    <source>
        <dbReference type="ARBA" id="ARBA00006545"/>
    </source>
</evidence>
<dbReference type="RefSeq" id="XP_044552511.1">
    <property type="nucleotide sequence ID" value="XM_044696733.1"/>
</dbReference>
<evidence type="ECO:0000313" key="3">
    <source>
        <dbReference type="EMBL" id="KAG2388519.1"/>
    </source>
</evidence>
<dbReference type="GO" id="GO:0045053">
    <property type="term" value="P:protein retention in Golgi apparatus"/>
    <property type="evidence" value="ECO:0007669"/>
    <property type="project" value="TreeGrafter"/>
</dbReference>
<dbReference type="PANTHER" id="PTHR16166:SF93">
    <property type="entry name" value="INTERMEMBRANE LIPID TRANSFER PROTEIN VPS13"/>
    <property type="match status" value="1"/>
</dbReference>
<reference evidence="3 4" key="1">
    <citation type="journal article" date="2018" name="BMC Genomics">
        <title>The genome of Naegleria lovaniensis, the basis for a comparative approach to unravel pathogenicity factors of the human pathogenic amoeba N. fowleri.</title>
        <authorList>
            <person name="Liechti N."/>
            <person name="Schurch N."/>
            <person name="Bruggmann R."/>
            <person name="Wittwer M."/>
        </authorList>
    </citation>
    <scope>NUCLEOTIDE SEQUENCE [LARGE SCALE GENOMIC DNA]</scope>
    <source>
        <strain evidence="3 4">ATCC 30569</strain>
    </source>
</reference>
<dbReference type="GO" id="GO:0006623">
    <property type="term" value="P:protein targeting to vacuole"/>
    <property type="evidence" value="ECO:0007669"/>
    <property type="project" value="TreeGrafter"/>
</dbReference>
<accession>A0AA88GZG5</accession>
<keyword evidence="4" id="KW-1185">Reference proteome</keyword>
<sequence>MLLLRTSLRTIFPEFTWTTRKEIHGGYREIVLFSLTNVGTSGNVAVSSDTRNPRYVIVNSTDEKIVIRQCFTNNDHLVVPIEVEPNTNVNYYWKELEVNEPQMKVASNDKIAWSTPFNALGETFLKLKHEDYPNRPIGLLLSPKKPPYLIDNQLDEDVFFAQNGVEKWLWTVKPLQMTPYVWDDNKGAHGLQLRIGNVKDDFDRIGKDKRIKLGSKGMAYLRVKPVAKETIHTRRENIKPLNKHVSSIRSSMQSSTASEGQIRDFSEEEEFNQFMLAEINQIGISFIDNTPSEVAYMLLGGLTLQNATTDKHQFIETLLYRLQLDHQDYNATYPVILSNINEPGQEFLHFSMCRSIEKNTNTFPYMSITMREARCEIDYIFISKFVKLIGILSTNEEQSNEVGEQTAERMAKSVEKPQYEAEKFCFENLEMHPVKIYLTFKLNHEDGDDSNPLLVSLLLELIMLQ</sequence>
<evidence type="ECO:0000313" key="4">
    <source>
        <dbReference type="Proteomes" id="UP000816034"/>
    </source>
</evidence>
<dbReference type="GeneID" id="68093145"/>
<protein>
    <recommendedName>
        <fullName evidence="2">Vacuolar protein sorting-associated protein 13 VPS13 adaptor binding domain-containing protein</fullName>
    </recommendedName>
</protein>
<feature type="domain" description="Vacuolar protein sorting-associated protein 13 VPS13 adaptor binding" evidence="2">
    <location>
        <begin position="52"/>
        <end position="184"/>
    </location>
</feature>
<organism evidence="3 4">
    <name type="scientific">Naegleria lovaniensis</name>
    <name type="common">Amoeba</name>
    <dbReference type="NCBI Taxonomy" id="51637"/>
    <lineage>
        <taxon>Eukaryota</taxon>
        <taxon>Discoba</taxon>
        <taxon>Heterolobosea</taxon>
        <taxon>Tetramitia</taxon>
        <taxon>Eutetramitia</taxon>
        <taxon>Vahlkampfiidae</taxon>
        <taxon>Naegleria</taxon>
    </lineage>
</organism>
<comment type="similarity">
    <text evidence="1">Belongs to the VPS13 family.</text>
</comment>
<gene>
    <name evidence="3" type="ORF">C9374_000683</name>
</gene>
<name>A0AA88GZG5_NAELO</name>
<dbReference type="InterPro" id="IPR009543">
    <property type="entry name" value="VPS13_VAB"/>
</dbReference>
<dbReference type="EMBL" id="PYSW02000010">
    <property type="protein sequence ID" value="KAG2388519.1"/>
    <property type="molecule type" value="Genomic_DNA"/>
</dbReference>
<comment type="caution">
    <text evidence="3">The sequence shown here is derived from an EMBL/GenBank/DDBJ whole genome shotgun (WGS) entry which is preliminary data.</text>
</comment>
<dbReference type="Proteomes" id="UP000816034">
    <property type="component" value="Unassembled WGS sequence"/>
</dbReference>
<dbReference type="Pfam" id="PF25036">
    <property type="entry name" value="VPS13_VAB"/>
    <property type="match status" value="1"/>
</dbReference>
<evidence type="ECO:0000259" key="2">
    <source>
        <dbReference type="Pfam" id="PF25036"/>
    </source>
</evidence>
<proteinExistence type="inferred from homology"/>
<dbReference type="AlphaFoldDB" id="A0AA88GZG5"/>
<dbReference type="InterPro" id="IPR026847">
    <property type="entry name" value="VPS13"/>
</dbReference>
<dbReference type="PANTHER" id="PTHR16166">
    <property type="entry name" value="VACUOLAR PROTEIN SORTING-ASSOCIATED PROTEIN VPS13"/>
    <property type="match status" value="1"/>
</dbReference>